<evidence type="ECO:0000313" key="12">
    <source>
        <dbReference type="EMBL" id="HAB1572429.1"/>
    </source>
</evidence>
<dbReference type="EMBL" id="AAMEQR010000012">
    <property type="protein sequence ID" value="EDG5798372.1"/>
    <property type="molecule type" value="Genomic_DNA"/>
</dbReference>
<dbReference type="PROSITE" id="PS50853">
    <property type="entry name" value="FN3"/>
    <property type="match status" value="1"/>
</dbReference>
<dbReference type="PANTHER" id="PTHR36251">
    <property type="entry name" value="FELS-1 PROPHAGE HOST SPECIFICITY PROTEIN-RELATED"/>
    <property type="match status" value="1"/>
</dbReference>
<dbReference type="EMBL" id="DAAGXT010000017">
    <property type="protein sequence ID" value="HAB5023242.1"/>
    <property type="molecule type" value="Genomic_DNA"/>
</dbReference>
<gene>
    <name evidence="6" type="ORF">A3Z75_15715</name>
    <name evidence="9" type="ORF">B7643_16960</name>
    <name evidence="7" type="ORF">BEI99_21320</name>
    <name evidence="8" type="ORF">BH418_15580</name>
    <name evidence="26" type="ORF">C4792_21195</name>
    <name evidence="10" type="ORF">CB381_18145</name>
    <name evidence="11" type="ORF">CBN47_06050</name>
    <name evidence="3" type="ORF">DLB38_16835</name>
    <name evidence="2" type="ORF">DNV88_18315</name>
    <name evidence="4" type="ORF">DUR08_17145</name>
    <name evidence="5" type="ORF">EPK73_14485</name>
    <name evidence="22" type="ORF">G2913_20860</name>
    <name evidence="23" type="ORF">G3A30_21405</name>
    <name evidence="24" type="ORF">G4K93_004287</name>
    <name evidence="25" type="ORF">G9257_004694</name>
    <name evidence="18" type="ORF">GB020_20650</name>
    <name evidence="17" type="ORF">GB182_20920</name>
    <name evidence="20" type="ORF">GB352_20615</name>
    <name evidence="16" type="ORF">GB356_20915</name>
    <name evidence="21" type="ORF">GB394_20955</name>
    <name evidence="15" type="ORF">GB613_18495</name>
    <name evidence="19" type="ORF">GBS17_20920</name>
    <name evidence="12" type="ORF">GBX08_20950</name>
    <name evidence="13" type="ORF">GBY12_20630</name>
    <name evidence="14" type="ORF">GBY78_20955</name>
</gene>
<dbReference type="EMBL" id="DAAFYT010000056">
    <property type="protein sequence ID" value="HAB2060620.1"/>
    <property type="molecule type" value="Genomic_DNA"/>
</dbReference>
<dbReference type="InterPro" id="IPR013783">
    <property type="entry name" value="Ig-like_fold"/>
</dbReference>
<dbReference type="EMBL" id="DAAFXG010000016">
    <property type="protein sequence ID" value="HAB1884734.1"/>
    <property type="molecule type" value="Genomic_DNA"/>
</dbReference>
<evidence type="ECO:0000313" key="8">
    <source>
        <dbReference type="EMBL" id="EDC9468116.1"/>
    </source>
</evidence>
<reference evidence="12" key="1">
    <citation type="journal article" date="2018" name="Genome Biol.">
        <title>SKESA: strategic k-mer extension for scrupulous assemblies.</title>
        <authorList>
            <person name="Souvorov A."/>
            <person name="Agarwala R."/>
            <person name="Lipman D.J."/>
        </authorList>
    </citation>
    <scope>NUCLEOTIDE SEQUENCE</scope>
    <source>
        <strain evidence="25">10-0327</strain>
        <strain evidence="24">13-0431</strain>
        <strain evidence="12">Salmonella enterica</strain>
    </source>
</reference>
<dbReference type="EMBL" id="AAHDEP010000030">
    <property type="protein sequence ID" value="EBU7986398.1"/>
    <property type="molecule type" value="Genomic_DNA"/>
</dbReference>
<dbReference type="Pfam" id="PF09327">
    <property type="entry name" value="Phage_Tail_Tip"/>
    <property type="match status" value="2"/>
</dbReference>
<dbReference type="EMBL" id="QDOG01000015">
    <property type="protein sequence ID" value="PVL89275.1"/>
    <property type="molecule type" value="Genomic_DNA"/>
</dbReference>
<dbReference type="EMBL" id="AAKRAK010000018">
    <property type="protein sequence ID" value="ECU7934324.1"/>
    <property type="molecule type" value="Genomic_DNA"/>
</dbReference>
<dbReference type="EMBL" id="DAAHFX010000017">
    <property type="protein sequence ID" value="HAB5941829.1"/>
    <property type="molecule type" value="Genomic_DNA"/>
</dbReference>
<dbReference type="InterPro" id="IPR036116">
    <property type="entry name" value="FN3_sf"/>
</dbReference>
<dbReference type="EMBL" id="AAMIOU010000008">
    <property type="protein sequence ID" value="EDH7244587.1"/>
    <property type="molecule type" value="Genomic_DNA"/>
</dbReference>
<evidence type="ECO:0000313" key="14">
    <source>
        <dbReference type="EMBL" id="HAB1884734.1"/>
    </source>
</evidence>
<evidence type="ECO:0000313" key="20">
    <source>
        <dbReference type="EMBL" id="HAB5941829.1"/>
    </source>
</evidence>
<dbReference type="EMBL" id="DAASRO010000016">
    <property type="protein sequence ID" value="HAE6730400.1"/>
    <property type="molecule type" value="Genomic_DNA"/>
</dbReference>
<evidence type="ECO:0000313" key="11">
    <source>
        <dbReference type="EMBL" id="EDH7244587.1"/>
    </source>
</evidence>
<dbReference type="Proteomes" id="UP000839928">
    <property type="component" value="Unassembled WGS sequence"/>
</dbReference>
<protein>
    <submittedName>
        <fullName evidence="2">Fibronectin type III domain-containing protein</fullName>
    </submittedName>
</protein>
<dbReference type="CDD" id="cd00063">
    <property type="entry name" value="FN3"/>
    <property type="match status" value="1"/>
</dbReference>
<dbReference type="InterPro" id="IPR015406">
    <property type="entry name" value="GpJ_CSF"/>
</dbReference>
<evidence type="ECO:0000313" key="18">
    <source>
        <dbReference type="EMBL" id="HAB5023242.1"/>
    </source>
</evidence>
<evidence type="ECO:0000313" key="3">
    <source>
        <dbReference type="EMBL" id="EBU7986398.1"/>
    </source>
</evidence>
<dbReference type="Pfam" id="PF13550">
    <property type="entry name" value="Phage-tail_3"/>
    <property type="match status" value="1"/>
</dbReference>
<dbReference type="PANTHER" id="PTHR36251:SF2">
    <property type="entry name" value="GIFSY-2 PROPHAGE HOST SPECIFICITY PROTEIN J, PHAGE LAMBDA"/>
    <property type="match status" value="1"/>
</dbReference>
<reference evidence="12" key="7">
    <citation type="submission" date="2019-10" db="EMBL/GenBank/DDBJ databases">
        <authorList>
            <consortium name="NCBI Pathogen Detection Project"/>
        </authorList>
    </citation>
    <scope>NUCLEOTIDE SEQUENCE</scope>
    <source>
        <strain evidence="25">10-0327</strain>
        <strain evidence="24">13-0431</strain>
        <strain evidence="12">Salmonella enterica</strain>
    </source>
</reference>
<organism evidence="26 27">
    <name type="scientific">Salmonella enterica subsp. enterica serovar Agona</name>
    <dbReference type="NCBI Taxonomy" id="58095"/>
    <lineage>
        <taxon>Bacteria</taxon>
        <taxon>Pseudomonadati</taxon>
        <taxon>Pseudomonadota</taxon>
        <taxon>Gammaproteobacteria</taxon>
        <taxon>Enterobacterales</taxon>
        <taxon>Enterobacteriaceae</taxon>
        <taxon>Salmonella</taxon>
    </lineage>
</organism>
<evidence type="ECO:0000259" key="1">
    <source>
        <dbReference type="PROSITE" id="PS50853"/>
    </source>
</evidence>
<dbReference type="EMBL" id="AALSOQ010000017">
    <property type="protein sequence ID" value="EDC9468116.1"/>
    <property type="molecule type" value="Genomic_DNA"/>
</dbReference>
<dbReference type="AlphaFoldDB" id="A0A2T9HX42"/>
<dbReference type="Proteomes" id="UP000245147">
    <property type="component" value="Unassembled WGS sequence"/>
</dbReference>
<evidence type="ECO:0000313" key="9">
    <source>
        <dbReference type="EMBL" id="EDG5798372.1"/>
    </source>
</evidence>
<proteinExistence type="predicted"/>
<evidence type="ECO:0000313" key="13">
    <source>
        <dbReference type="EMBL" id="HAB1804646.1"/>
    </source>
</evidence>
<dbReference type="EMBL" id="AAKNHU010000019">
    <property type="protein sequence ID" value="ECT6084936.1"/>
    <property type="molecule type" value="Genomic_DNA"/>
</dbReference>
<evidence type="ECO:0000313" key="15">
    <source>
        <dbReference type="EMBL" id="HAB2060620.1"/>
    </source>
</evidence>
<evidence type="ECO:0000313" key="25">
    <source>
        <dbReference type="EMBL" id="HAF7549181.1"/>
    </source>
</evidence>
<dbReference type="Gene3D" id="2.60.40.10">
    <property type="entry name" value="Immunoglobulins"/>
    <property type="match status" value="1"/>
</dbReference>
<dbReference type="EMBL" id="DAARAE010000183">
    <property type="protein sequence ID" value="HAE1458949.1"/>
    <property type="molecule type" value="Genomic_DNA"/>
</dbReference>
<reference evidence="9" key="6">
    <citation type="submission" date="2018-07" db="EMBL/GenBank/DDBJ databases">
        <authorList>
            <consortium name="PulseNet: The National Subtyping Network for Foodborne Disease Surveillance"/>
            <person name="Tarr C.L."/>
            <person name="Trees E."/>
            <person name="Katz L.S."/>
            <person name="Carleton-Romer H.A."/>
            <person name="Stroika S."/>
            <person name="Kucerova Z."/>
            <person name="Roache K.F."/>
            <person name="Sabol A.L."/>
            <person name="Besser J."/>
            <person name="Gerner-Smidt P."/>
        </authorList>
    </citation>
    <scope>NUCLEOTIDE SEQUENCE</scope>
    <source>
        <strain evidence="9">PNUSAS011364</strain>
        <strain evidence="11">PNUSAS013764</strain>
    </source>
</reference>
<reference evidence="8" key="5">
    <citation type="submission" date="2018-07" db="EMBL/GenBank/DDBJ databases">
        <authorList>
            <consortium name="GenomeTrakr network: Whole genome sequencing for foodborne pathogen traceback"/>
        </authorList>
    </citation>
    <scope>NUCLEOTIDE SEQUENCE</scope>
    <source>
        <strain evidence="8">ADRDL-16-8871</strain>
        <strain evidence="5">FSIS21923161</strain>
    </source>
</reference>
<reference evidence="26 27" key="2">
    <citation type="submission" date="2018-04" db="EMBL/GenBank/DDBJ databases">
        <title>Serotype diversity and antimicrobial resistance among Salmonella enterica isolated from patients at an equine referral hospital.</title>
        <authorList>
            <person name="Leon I.M."/>
            <person name="Lawhon S.D."/>
            <person name="Norman K.N."/>
            <person name="Threadgill D.S."/>
            <person name="Ohta N."/>
            <person name="Vinasco J."/>
            <person name="Scott H.M."/>
        </authorList>
    </citation>
    <scope>NUCLEOTIDE SEQUENCE [LARGE SCALE GENOMIC DNA]</scope>
    <source>
        <strain evidence="26 27">167</strain>
    </source>
</reference>
<reference evidence="4" key="3">
    <citation type="submission" date="2018-07" db="EMBL/GenBank/DDBJ databases">
        <authorList>
            <person name="Ashton P.M."/>
            <person name="Dallman T."/>
            <person name="Nair S."/>
            <person name="De Pinna E."/>
            <person name="Peters T."/>
            <person name="Grant K."/>
        </authorList>
    </citation>
    <scope>NUCLEOTIDE SEQUENCE</scope>
    <source>
        <strain evidence="4">152447</strain>
        <strain evidence="3">250819</strain>
        <strain evidence="10">369915</strain>
        <strain evidence="2">428140</strain>
    </source>
</reference>
<evidence type="ECO:0000313" key="22">
    <source>
        <dbReference type="EMBL" id="HAE1220562.1"/>
    </source>
</evidence>
<dbReference type="EMBL" id="AAHVIS010000020">
    <property type="protein sequence ID" value="ECA7463485.1"/>
    <property type="molecule type" value="Genomic_DNA"/>
</dbReference>
<dbReference type="EMBL" id="DAAWDN010000144">
    <property type="protein sequence ID" value="HAF7549181.1"/>
    <property type="molecule type" value="Genomic_DNA"/>
</dbReference>
<dbReference type="EMBL" id="DAAHEN010000017">
    <property type="protein sequence ID" value="HAB5771392.1"/>
    <property type="molecule type" value="Genomic_DNA"/>
</dbReference>
<dbReference type="InterPro" id="IPR053171">
    <property type="entry name" value="Viral_Tip_Attach_Protein"/>
</dbReference>
<dbReference type="RefSeq" id="WP_000534918.1">
    <property type="nucleotide sequence ID" value="NZ_JADDHT010000017.1"/>
</dbReference>
<evidence type="ECO:0000313" key="24">
    <source>
        <dbReference type="EMBL" id="HAE6730400.1"/>
    </source>
</evidence>
<comment type="caution">
    <text evidence="26">The sequence shown here is derived from an EMBL/GenBank/DDBJ whole genome shotgun (WGS) entry which is preliminary data.</text>
</comment>
<evidence type="ECO:0000313" key="4">
    <source>
        <dbReference type="EMBL" id="EBY0576668.1"/>
    </source>
</evidence>
<dbReference type="EMBL" id="AAMIHC010000022">
    <property type="protein sequence ID" value="EDH6341819.1"/>
    <property type="molecule type" value="Genomic_DNA"/>
</dbReference>
<evidence type="ECO:0000313" key="16">
    <source>
        <dbReference type="EMBL" id="HAB2371882.1"/>
    </source>
</evidence>
<dbReference type="Pfam" id="PF00041">
    <property type="entry name" value="fn3"/>
    <property type="match status" value="1"/>
</dbReference>
<sequence>MGSKGGGIFGAIITAVAVFAAAYTGGASLYAAAAWGAAAGALSFVASSALAQLGTTGYDDAATSVSRSTSPVTGLPVLLGGELPHKNGVSNGSFIMCGTVVPWYNVKDSESQYLFTEHVVALGGTEKWIEQIYIDDEPVLVNPIKADGRVATESIVAKYQKYLQLEVRFGGSYSNSKSLPMEYAGSRWNNNFRGDGVVSISCVIKKTQDSLEDSILVNDNYIMKVEMKGLMITDLTDMTRKASSNPPSQIYELLTNTLWGMGLDPALIDLDSFRTTAQYCKDMEFYSNGNMSYNDTYKQTIEAILQTFSGLLYINAGKICCGADRKSLSVHTFDETNITGSLKVTTSGNTDYANTIDAKYTAVGNNYGNDVVRFPSDISNDDVIRSDGRVITQALDFTWIYDQSQLAFLANRELLKMKYAQNTITFTTPDAWDLQVWDCVDINVKEFDISGKYRIVSKEISTAQDTLGFINLVCVQTNDGIYDGKDPGIWTPDGSISSVIGVLPPSNLEVVRRGNVVSGNIVDLTWTASPDGNLRGYYIYYRKSGNNAWTFAGTTTKYEISYALYSLQSDQKYDFAVAAYNNLGFVSSKVTVDGLIPQYDFALPAVTGIKLSNSTESAYVTDAPDFNIAWDDQSNLVINGRPFSEYLKYYEIRLYDGEAYIKSFYSPTNAFNLTLALNETKIRKPTLGVIAQGYSTGTYSPEVKITVENKQCKLATGFTIAGGFGNLFCSWKQSDERDYAGAVIQLTSGLVNTQYISNKPEFDSIPNIPDGEYKVKMGFFDVFGMDNIQYTAEQTISINSKYQFTEEDAADINDILDLNNRLDDILSNAVNESNEYTNTKIAVLQNTIDNDVTAKITELNQTIVKNEEATAQQITQIKSTVDGNQASVNQQLITKADKGTVDAQYSLSVQANGTVAGIRLVASEGASNNSAIYFAADKFVISGSDTATVGGQAPFALINGTTYLKTAMIQQGSIGTAYISDLSVTNSKIANASINSAKIIDGEITNAKIGNEIYSNNYVWQQSGWYIGKNGEMYINGSGGTGRMTINNNLIQIFDQNGTLRVRMGLW</sequence>
<dbReference type="EMBL" id="DAAHHO010000015">
    <property type="protein sequence ID" value="HAB6238636.1"/>
    <property type="molecule type" value="Genomic_DNA"/>
</dbReference>
<dbReference type="EMBL" id="DAAFWP010000016">
    <property type="protein sequence ID" value="HAB1804646.1"/>
    <property type="molecule type" value="Genomic_DNA"/>
</dbReference>
<dbReference type="EMBL" id="DAAGBW010000014">
    <property type="protein sequence ID" value="HAB2426449.1"/>
    <property type="molecule type" value="Genomic_DNA"/>
</dbReference>
<evidence type="ECO:0000313" key="21">
    <source>
        <dbReference type="EMBL" id="HAB6238636.1"/>
    </source>
</evidence>
<feature type="domain" description="Fibronectin type-III" evidence="1">
    <location>
        <begin position="504"/>
        <end position="599"/>
    </location>
</feature>
<dbReference type="EMBL" id="DAAQWY010000017">
    <property type="protein sequence ID" value="HAE1220562.1"/>
    <property type="molecule type" value="Genomic_DNA"/>
</dbReference>
<reference evidence="6" key="4">
    <citation type="submission" date="2018-07" db="EMBL/GenBank/DDBJ databases">
        <authorList>
            <consortium name="NARMS: The National Antimicrobial Resistance Monitoring System"/>
        </authorList>
    </citation>
    <scope>NUCLEOTIDE SEQUENCE</scope>
    <source>
        <strain evidence="6">CVM N57313F</strain>
        <strain evidence="7">FSIS1607168</strain>
    </source>
</reference>
<evidence type="ECO:0000313" key="23">
    <source>
        <dbReference type="EMBL" id="HAE1458949.1"/>
    </source>
</evidence>
<dbReference type="InterPro" id="IPR032876">
    <property type="entry name" value="J_dom"/>
</dbReference>
<evidence type="ECO:0000313" key="27">
    <source>
        <dbReference type="Proteomes" id="UP000245147"/>
    </source>
</evidence>
<evidence type="ECO:0000313" key="19">
    <source>
        <dbReference type="EMBL" id="HAB5771392.1"/>
    </source>
</evidence>
<dbReference type="EMBL" id="AAHMZR010000023">
    <property type="protein sequence ID" value="EBY0576668.1"/>
    <property type="molecule type" value="Genomic_DNA"/>
</dbReference>
<accession>A0A2T9HX42</accession>
<name>A0A2T9HX42_SALET</name>
<dbReference type="EMBL" id="DAAGBK010000014">
    <property type="protein sequence ID" value="HAB2371882.1"/>
    <property type="molecule type" value="Genomic_DNA"/>
</dbReference>
<dbReference type="EMBL" id="DAAFUE010000014">
    <property type="protein sequence ID" value="HAB1572429.1"/>
    <property type="molecule type" value="Genomic_DNA"/>
</dbReference>
<evidence type="ECO:0000313" key="2">
    <source>
        <dbReference type="EMBL" id="EBR0143506.1"/>
    </source>
</evidence>
<dbReference type="InterPro" id="IPR003961">
    <property type="entry name" value="FN3_dom"/>
</dbReference>
<evidence type="ECO:0000313" key="5">
    <source>
        <dbReference type="EMBL" id="ECA7463485.1"/>
    </source>
</evidence>
<evidence type="ECO:0000313" key="6">
    <source>
        <dbReference type="EMBL" id="ECT6084936.1"/>
    </source>
</evidence>
<dbReference type="EMBL" id="AAGQWK010000019">
    <property type="protein sequence ID" value="EBR0143506.1"/>
    <property type="molecule type" value="Genomic_DNA"/>
</dbReference>
<evidence type="ECO:0000313" key="17">
    <source>
        <dbReference type="EMBL" id="HAB2426449.1"/>
    </source>
</evidence>
<dbReference type="SUPFAM" id="SSF49265">
    <property type="entry name" value="Fibronectin type III"/>
    <property type="match status" value="1"/>
</dbReference>
<evidence type="ECO:0000313" key="26">
    <source>
        <dbReference type="EMBL" id="PVL89275.1"/>
    </source>
</evidence>
<evidence type="ECO:0000313" key="10">
    <source>
        <dbReference type="EMBL" id="EDH6341819.1"/>
    </source>
</evidence>
<evidence type="ECO:0000313" key="7">
    <source>
        <dbReference type="EMBL" id="ECU7934324.1"/>
    </source>
</evidence>